<name>A0A200HYX4_9ENTE</name>
<proteinExistence type="predicted"/>
<accession>A0A200HYX4</accession>
<dbReference type="Proteomes" id="UP000196503">
    <property type="component" value="Unassembled WGS sequence"/>
</dbReference>
<dbReference type="EMBL" id="NIBL01000002">
    <property type="protein sequence ID" value="OUZ18016.1"/>
    <property type="molecule type" value="Genomic_DNA"/>
</dbReference>
<evidence type="ECO:0000313" key="1">
    <source>
        <dbReference type="EMBL" id="OUZ18016.1"/>
    </source>
</evidence>
<evidence type="ECO:0000313" key="2">
    <source>
        <dbReference type="Proteomes" id="UP000196503"/>
    </source>
</evidence>
<sequence length="94" mass="10777">MSLYCESLEAKSGWFGFEDMPNKLKRMSMEVKSRESYIQIILHRDGGATSGLYRQSGMSVVNFLLSPEVLEKKIGNKPALINPLKYYEKQRLSL</sequence>
<organism evidence="1 2">
    <name type="scientific">Enterococcus cecorum</name>
    <dbReference type="NCBI Taxonomy" id="44008"/>
    <lineage>
        <taxon>Bacteria</taxon>
        <taxon>Bacillati</taxon>
        <taxon>Bacillota</taxon>
        <taxon>Bacilli</taxon>
        <taxon>Lactobacillales</taxon>
        <taxon>Enterococcaceae</taxon>
        <taxon>Enterococcus</taxon>
    </lineage>
</organism>
<dbReference type="AlphaFoldDB" id="A0A200HYX4"/>
<reference evidence="1 2" key="1">
    <citation type="submission" date="2017-05" db="EMBL/GenBank/DDBJ databases">
        <title>The Genome Sequence of Enterococcus faecium 2D5_DIV0622.</title>
        <authorList>
            <consortium name="The Broad Institute Genomics Platform"/>
            <consortium name="The Broad Institute Genomic Center for Infectious Diseases"/>
            <person name="Earl A."/>
            <person name="Manson A."/>
            <person name="Schwartman J."/>
            <person name="Gilmore M."/>
            <person name="Abouelleil A."/>
            <person name="Cao P."/>
            <person name="Chapman S."/>
            <person name="Cusick C."/>
            <person name="Shea T."/>
            <person name="Young S."/>
            <person name="Neafsey D."/>
            <person name="Nusbaum C."/>
            <person name="Birren B."/>
        </authorList>
    </citation>
    <scope>NUCLEOTIDE SEQUENCE [LARGE SCALE GENOMIC DNA]</scope>
    <source>
        <strain evidence="1 2">2D5_DIV0622</strain>
    </source>
</reference>
<protein>
    <submittedName>
        <fullName evidence="1">Uncharacterized protein</fullName>
    </submittedName>
</protein>
<gene>
    <name evidence="1" type="ORF">A5869_001498</name>
</gene>
<comment type="caution">
    <text evidence="1">The sequence shown here is derived from an EMBL/GenBank/DDBJ whole genome shotgun (WGS) entry which is preliminary data.</text>
</comment>